<reference evidence="3 4" key="1">
    <citation type="submission" date="2019-12" db="EMBL/GenBank/DDBJ databases">
        <title>Chromosome-level assembly of the Caenorhabditis remanei genome.</title>
        <authorList>
            <person name="Teterina A.A."/>
            <person name="Willis J.H."/>
            <person name="Phillips P.C."/>
        </authorList>
    </citation>
    <scope>NUCLEOTIDE SEQUENCE [LARGE SCALE GENOMIC DNA]</scope>
    <source>
        <strain evidence="3 4">PX506</strain>
        <tissue evidence="3">Whole organism</tissue>
    </source>
</reference>
<feature type="compositionally biased region" description="Basic and acidic residues" evidence="1">
    <location>
        <begin position="852"/>
        <end position="865"/>
    </location>
</feature>
<dbReference type="Pfam" id="PF20965">
    <property type="entry name" value="DZF_C"/>
    <property type="match status" value="1"/>
</dbReference>
<dbReference type="InterPro" id="IPR003604">
    <property type="entry name" value="Matrin/U1-like-C_Znf_C2H2"/>
</dbReference>
<dbReference type="Pfam" id="PF12874">
    <property type="entry name" value="zf-met"/>
    <property type="match status" value="3"/>
</dbReference>
<dbReference type="InterPro" id="IPR006561">
    <property type="entry name" value="DZF_dom"/>
</dbReference>
<dbReference type="Pfam" id="PF07528">
    <property type="entry name" value="DZF_N"/>
    <property type="match status" value="1"/>
</dbReference>
<dbReference type="SMART" id="SM00355">
    <property type="entry name" value="ZnF_C2H2"/>
    <property type="match status" value="3"/>
</dbReference>
<feature type="domain" description="DZF" evidence="2">
    <location>
        <begin position="438"/>
        <end position="795"/>
    </location>
</feature>
<dbReference type="GO" id="GO:0003725">
    <property type="term" value="F:double-stranded RNA binding"/>
    <property type="evidence" value="ECO:0007669"/>
    <property type="project" value="TreeGrafter"/>
</dbReference>
<evidence type="ECO:0000259" key="2">
    <source>
        <dbReference type="PROSITE" id="PS51703"/>
    </source>
</evidence>
<name>A0A6A5HUX6_CAERE</name>
<dbReference type="InterPro" id="IPR036236">
    <property type="entry name" value="Znf_C2H2_sf"/>
</dbReference>
<evidence type="ECO:0000313" key="4">
    <source>
        <dbReference type="Proteomes" id="UP000483820"/>
    </source>
</evidence>
<dbReference type="Proteomes" id="UP000483820">
    <property type="component" value="Chromosome I"/>
</dbReference>
<organism evidence="3 4">
    <name type="scientific">Caenorhabditis remanei</name>
    <name type="common">Caenorhabditis vulgaris</name>
    <dbReference type="NCBI Taxonomy" id="31234"/>
    <lineage>
        <taxon>Eukaryota</taxon>
        <taxon>Metazoa</taxon>
        <taxon>Ecdysozoa</taxon>
        <taxon>Nematoda</taxon>
        <taxon>Chromadorea</taxon>
        <taxon>Rhabditida</taxon>
        <taxon>Rhabditina</taxon>
        <taxon>Rhabditomorpha</taxon>
        <taxon>Rhabditoidea</taxon>
        <taxon>Rhabditidae</taxon>
        <taxon>Peloderinae</taxon>
        <taxon>Caenorhabditis</taxon>
    </lineage>
</organism>
<dbReference type="GO" id="GO:0008270">
    <property type="term" value="F:zinc ion binding"/>
    <property type="evidence" value="ECO:0007669"/>
    <property type="project" value="InterPro"/>
</dbReference>
<feature type="region of interest" description="Disordered" evidence="1">
    <location>
        <begin position="843"/>
        <end position="873"/>
    </location>
</feature>
<proteinExistence type="predicted"/>
<dbReference type="GeneID" id="9816199"/>
<evidence type="ECO:0000256" key="1">
    <source>
        <dbReference type="SAM" id="MobiDB-lite"/>
    </source>
</evidence>
<dbReference type="InterPro" id="IPR049401">
    <property type="entry name" value="DZF_dom_N"/>
</dbReference>
<dbReference type="GO" id="GO:0071011">
    <property type="term" value="C:precatalytic spliceosome"/>
    <property type="evidence" value="ECO:0007669"/>
    <property type="project" value="TreeGrafter"/>
</dbReference>
<gene>
    <name evidence="3" type="ORF">GCK72_001379</name>
</gene>
<dbReference type="RefSeq" id="XP_053591583.1">
    <property type="nucleotide sequence ID" value="XM_053722938.1"/>
</dbReference>
<dbReference type="AlphaFoldDB" id="A0A6A5HUX6"/>
<sequence>MYGGYQGAYGAYGSQQYAAAANAANAANRANAYQQGHPQPAQNYYTGVNPYANYGYGGVNAPLPPPPPPPPAPQTNYGSTYSSFPSQATKMTAPSAYFKKAQSTPSNQGAFNGYDAAVYNYAQQTTQSAQNTANHIGATWNNTTGGAAGRNNKQSSGDNNMFYCETCKVSCAGAITYREHLDGKGHKKREECLKTGKHPVSLAKHKLSYRCELCDVTCTGQDTYNAHIKGGKHIKTANLHKKMGKYVPEDVPTIIAPGVDGPIETKAKPKWHQQQIPGTKKVIGINTVQFVGGHKLNSTGQLEEKKRVVALTVGSAGKKEDSGMEPIIVEDEMLQAMIVAEEIQPVGAEYVMEDRDATGKLVQFHCKLCDCKFSDPNAKEIHIKGRRHRMSYKQQVDPTLIVDQKPSNKKSDKGAKKGMDYLPMKFKCTVVPPTPKGREMNIVDDRTVDQKYQSLHPGKEYNDNIDRFLADVKSCFKMVSDKIGEVSGESTSESEVTTAQTPTNGKTNNPRILIGCIRCGPFSKKTYIKADAYADMVLTCTPLPTPELVQRMTDTFREVSTDLTIESDPTSGVCVIISANYFPELKCRVMITSPSLRSEEDSEGAKSEFPEKAMCLNALAMMRSTKWYENHCLYLNSCHQVIRLIRDLRSRHAVWESLNDHQLELLVSNVIDSTPSVLNPAEAFKRVIEAISSGYLHSAILNDPCESTSINVLDALSDEQKHSLTCSAQSFIRKIGFNKIHEVLGIDRLVDVAPGIPTKKRPFDTSSRDVIGEMYDEMLGYDGPVIDPRPPGVGKDFVEEDYAGIDQDDGEPQAKRGKLDDFIEEQKMDTTKEEANLATETVELMSTEEEERNVADPVKPDKSEAAEPMEEFV</sequence>
<dbReference type="InterPro" id="IPR049402">
    <property type="entry name" value="DZF_dom_C"/>
</dbReference>
<protein>
    <recommendedName>
        <fullName evidence="2">DZF domain-containing protein</fullName>
    </recommendedName>
</protein>
<comment type="caution">
    <text evidence="3">The sequence shown here is derived from an EMBL/GenBank/DDBJ whole genome shotgun (WGS) entry which is preliminary data.</text>
</comment>
<dbReference type="PROSITE" id="PS51703">
    <property type="entry name" value="DZF"/>
    <property type="match status" value="1"/>
</dbReference>
<dbReference type="PROSITE" id="PS00028">
    <property type="entry name" value="ZINC_FINGER_C2H2_1"/>
    <property type="match status" value="2"/>
</dbReference>
<dbReference type="FunFam" id="1.10.1410.40:FF:000001">
    <property type="entry name" value="interleukin enhancer-binding factor 3 isoform X1"/>
    <property type="match status" value="1"/>
</dbReference>
<dbReference type="GO" id="GO:0003727">
    <property type="term" value="F:single-stranded RNA binding"/>
    <property type="evidence" value="ECO:0007669"/>
    <property type="project" value="TreeGrafter"/>
</dbReference>
<dbReference type="SUPFAM" id="SSF57667">
    <property type="entry name" value="beta-beta-alpha zinc fingers"/>
    <property type="match status" value="3"/>
</dbReference>
<feature type="region of interest" description="Disordered" evidence="1">
    <location>
        <begin position="396"/>
        <end position="417"/>
    </location>
</feature>
<dbReference type="SMART" id="SM00451">
    <property type="entry name" value="ZnF_U1"/>
    <property type="match status" value="3"/>
</dbReference>
<dbReference type="PANTHER" id="PTHR45762">
    <property type="entry name" value="ZINC FINGER RNA-BINDING PROTEIN"/>
    <property type="match status" value="1"/>
</dbReference>
<dbReference type="InterPro" id="IPR043519">
    <property type="entry name" value="NT_sf"/>
</dbReference>
<accession>A0A6A5HUX6</accession>
<dbReference type="Gene3D" id="3.30.160.60">
    <property type="entry name" value="Classic Zinc Finger"/>
    <property type="match status" value="3"/>
</dbReference>
<dbReference type="CTD" id="9816199"/>
<dbReference type="PANTHER" id="PTHR45762:SF3">
    <property type="entry name" value="ZINC-FINGER PROTEIN AT 72D, ISOFORM B"/>
    <property type="match status" value="1"/>
</dbReference>
<dbReference type="Gene3D" id="1.10.1410.40">
    <property type="match status" value="1"/>
</dbReference>
<dbReference type="InterPro" id="IPR013087">
    <property type="entry name" value="Znf_C2H2_type"/>
</dbReference>
<dbReference type="SMART" id="SM00572">
    <property type="entry name" value="DZF"/>
    <property type="match status" value="1"/>
</dbReference>
<evidence type="ECO:0000313" key="3">
    <source>
        <dbReference type="EMBL" id="KAF1769562.1"/>
    </source>
</evidence>
<dbReference type="EMBL" id="WUAV01000001">
    <property type="protein sequence ID" value="KAF1769562.1"/>
    <property type="molecule type" value="Genomic_DNA"/>
</dbReference>
<dbReference type="KEGG" id="crq:GCK72_001379"/>
<dbReference type="Gene3D" id="3.30.460.10">
    <property type="entry name" value="Beta Polymerase, domain 2"/>
    <property type="match status" value="1"/>
</dbReference>